<accession>A0A2Z6MSK2</accession>
<dbReference type="GO" id="GO:0035251">
    <property type="term" value="F:UDP-glucosyltransferase activity"/>
    <property type="evidence" value="ECO:0007669"/>
    <property type="project" value="InterPro"/>
</dbReference>
<dbReference type="Proteomes" id="UP000242715">
    <property type="component" value="Unassembled WGS sequence"/>
</dbReference>
<dbReference type="Gene3D" id="3.40.50.2000">
    <property type="entry name" value="Glycogen Phosphorylase B"/>
    <property type="match status" value="1"/>
</dbReference>
<dbReference type="InterPro" id="IPR050481">
    <property type="entry name" value="UDP-glycosyltransf_plant"/>
</dbReference>
<dbReference type="AlphaFoldDB" id="A0A2Z6MSK2"/>
<dbReference type="PANTHER" id="PTHR48049:SF1">
    <property type="entry name" value="UDP-GLYCOSYLTRANSFERASE SUPERFAMILY PROTEIN"/>
    <property type="match status" value="1"/>
</dbReference>
<evidence type="ECO:0000313" key="2">
    <source>
        <dbReference type="Proteomes" id="UP000242715"/>
    </source>
</evidence>
<sequence>MDAPSPLHIAMFPWFAMGHFTPYLHFSNKLAIRGHKISFFIPKNTLNKLQHLNLHPNLITFVPITVPHVNGLPHDAETTSDVPFSLFPLIATAMDQTEKKVEILLRELNPQIVFFDFQYWLPNIARNLGIKSLQYMILNPILPAYVGNIPRKSQGKEITEFDLMKPPIGFPDSCIKTPFCWMFHNTLWSCLYNRGTR</sequence>
<reference evidence="2" key="1">
    <citation type="journal article" date="2017" name="Front. Plant Sci.">
        <title>Climate Clever Clovers: New Paradigm to Reduce the Environmental Footprint of Ruminants by Breeding Low Methanogenic Forages Utilizing Haplotype Variation.</title>
        <authorList>
            <person name="Kaur P."/>
            <person name="Appels R."/>
            <person name="Bayer P.E."/>
            <person name="Keeble-Gagnere G."/>
            <person name="Wang J."/>
            <person name="Hirakawa H."/>
            <person name="Shirasawa K."/>
            <person name="Vercoe P."/>
            <person name="Stefanova K."/>
            <person name="Durmic Z."/>
            <person name="Nichols P."/>
            <person name="Revell C."/>
            <person name="Isobe S.N."/>
            <person name="Edwards D."/>
            <person name="Erskine W."/>
        </authorList>
    </citation>
    <scope>NUCLEOTIDE SEQUENCE [LARGE SCALE GENOMIC DNA]</scope>
    <source>
        <strain evidence="2">cv. Daliak</strain>
    </source>
</reference>
<dbReference type="EMBL" id="DF973339">
    <property type="protein sequence ID" value="GAU26625.1"/>
    <property type="molecule type" value="Genomic_DNA"/>
</dbReference>
<dbReference type="SUPFAM" id="SSF53756">
    <property type="entry name" value="UDP-Glycosyltransferase/glycogen phosphorylase"/>
    <property type="match status" value="1"/>
</dbReference>
<proteinExistence type="predicted"/>
<organism evidence="1 2">
    <name type="scientific">Trifolium subterraneum</name>
    <name type="common">Subterranean clover</name>
    <dbReference type="NCBI Taxonomy" id="3900"/>
    <lineage>
        <taxon>Eukaryota</taxon>
        <taxon>Viridiplantae</taxon>
        <taxon>Streptophyta</taxon>
        <taxon>Embryophyta</taxon>
        <taxon>Tracheophyta</taxon>
        <taxon>Spermatophyta</taxon>
        <taxon>Magnoliopsida</taxon>
        <taxon>eudicotyledons</taxon>
        <taxon>Gunneridae</taxon>
        <taxon>Pentapetalae</taxon>
        <taxon>rosids</taxon>
        <taxon>fabids</taxon>
        <taxon>Fabales</taxon>
        <taxon>Fabaceae</taxon>
        <taxon>Papilionoideae</taxon>
        <taxon>50 kb inversion clade</taxon>
        <taxon>NPAAA clade</taxon>
        <taxon>Hologalegina</taxon>
        <taxon>IRL clade</taxon>
        <taxon>Trifolieae</taxon>
        <taxon>Trifolium</taxon>
    </lineage>
</organism>
<dbReference type="OrthoDB" id="5835829at2759"/>
<gene>
    <name evidence="1" type="ORF">TSUD_102320</name>
</gene>
<name>A0A2Z6MSK2_TRISU</name>
<keyword evidence="2" id="KW-1185">Reference proteome</keyword>
<evidence type="ECO:0000313" key="1">
    <source>
        <dbReference type="EMBL" id="GAU26625.1"/>
    </source>
</evidence>
<dbReference type="PANTHER" id="PTHR48049">
    <property type="entry name" value="GLYCOSYLTRANSFERASE"/>
    <property type="match status" value="1"/>
</dbReference>
<protein>
    <submittedName>
        <fullName evidence="1">Uncharacterized protein</fullName>
    </submittedName>
</protein>